<proteinExistence type="predicted"/>
<feature type="region of interest" description="Disordered" evidence="1">
    <location>
        <begin position="101"/>
        <end position="120"/>
    </location>
</feature>
<comment type="caution">
    <text evidence="2">The sequence shown here is derived from an EMBL/GenBank/DDBJ whole genome shotgun (WGS) entry which is preliminary data.</text>
</comment>
<accession>A0A4Y2WQR5</accession>
<feature type="region of interest" description="Disordered" evidence="1">
    <location>
        <begin position="22"/>
        <end position="83"/>
    </location>
</feature>
<evidence type="ECO:0000256" key="1">
    <source>
        <dbReference type="SAM" id="MobiDB-lite"/>
    </source>
</evidence>
<dbReference type="Proteomes" id="UP000499080">
    <property type="component" value="Unassembled WGS sequence"/>
</dbReference>
<dbReference type="EMBL" id="BGPR01063808">
    <property type="protein sequence ID" value="GBO38954.1"/>
    <property type="molecule type" value="Genomic_DNA"/>
</dbReference>
<evidence type="ECO:0000313" key="2">
    <source>
        <dbReference type="EMBL" id="GBO38954.1"/>
    </source>
</evidence>
<keyword evidence="3" id="KW-1185">Reference proteome</keyword>
<feature type="compositionally biased region" description="Polar residues" evidence="1">
    <location>
        <begin position="35"/>
        <end position="57"/>
    </location>
</feature>
<dbReference type="AlphaFoldDB" id="A0A4Y2WQR5"/>
<name>A0A4Y2WQR5_ARAVE</name>
<reference evidence="2 3" key="1">
    <citation type="journal article" date="2019" name="Sci. Rep.">
        <title>Orb-weaving spider Araneus ventricosus genome elucidates the spidroin gene catalogue.</title>
        <authorList>
            <person name="Kono N."/>
            <person name="Nakamura H."/>
            <person name="Ohtoshi R."/>
            <person name="Moran D.A.P."/>
            <person name="Shinohara A."/>
            <person name="Yoshida Y."/>
            <person name="Fujiwara M."/>
            <person name="Mori M."/>
            <person name="Tomita M."/>
            <person name="Arakawa K."/>
        </authorList>
    </citation>
    <scope>NUCLEOTIDE SEQUENCE [LARGE SCALE GENOMIC DNA]</scope>
</reference>
<organism evidence="2 3">
    <name type="scientific">Araneus ventricosus</name>
    <name type="common">Orbweaver spider</name>
    <name type="synonym">Epeira ventricosa</name>
    <dbReference type="NCBI Taxonomy" id="182803"/>
    <lineage>
        <taxon>Eukaryota</taxon>
        <taxon>Metazoa</taxon>
        <taxon>Ecdysozoa</taxon>
        <taxon>Arthropoda</taxon>
        <taxon>Chelicerata</taxon>
        <taxon>Arachnida</taxon>
        <taxon>Araneae</taxon>
        <taxon>Araneomorphae</taxon>
        <taxon>Entelegynae</taxon>
        <taxon>Araneoidea</taxon>
        <taxon>Araneidae</taxon>
        <taxon>Araneus</taxon>
    </lineage>
</organism>
<feature type="compositionally biased region" description="Basic and acidic residues" evidence="1">
    <location>
        <begin position="109"/>
        <end position="120"/>
    </location>
</feature>
<sequence length="120" mass="13062">MEGSQCNGYLFPAWRCLGASRNLIRSGSPPGDSDLNATSPRSDLSLTLEQTSQTGWNTGRLIHQGPENVPTSKGSPRHNTRGAIYVHEKARSKTERQLLLMECSSPAPRGKEETAKNPGE</sequence>
<protein>
    <submittedName>
        <fullName evidence="2">Uncharacterized protein</fullName>
    </submittedName>
</protein>
<gene>
    <name evidence="2" type="ORF">AVEN_164358_1</name>
</gene>
<evidence type="ECO:0000313" key="3">
    <source>
        <dbReference type="Proteomes" id="UP000499080"/>
    </source>
</evidence>